<dbReference type="PANTHER" id="PTHR42792">
    <property type="entry name" value="FLAGELLIN"/>
    <property type="match status" value="1"/>
</dbReference>
<dbReference type="OrthoDB" id="9768249at2"/>
<keyword evidence="7" id="KW-0282">Flagellum</keyword>
<dbReference type="AlphaFoldDB" id="A0A1H1NMY3"/>
<dbReference type="NCBIfam" id="TIGR02550">
    <property type="entry name" value="flagell_flgL"/>
    <property type="match status" value="1"/>
</dbReference>
<comment type="similarity">
    <text evidence="3">Belongs to the bacterial flagellin family.</text>
</comment>
<keyword evidence="4" id="KW-0964">Secreted</keyword>
<reference evidence="8" key="1">
    <citation type="submission" date="2016-10" db="EMBL/GenBank/DDBJ databases">
        <authorList>
            <person name="Varghese N."/>
            <person name="Submissions S."/>
        </authorList>
    </citation>
    <scope>NUCLEOTIDE SEQUENCE [LARGE SCALE GENOMIC DNA]</scope>
    <source>
        <strain evidence="8">KCTC 32247</strain>
    </source>
</reference>
<dbReference type="Proteomes" id="UP000243359">
    <property type="component" value="Chromosome I"/>
</dbReference>
<evidence type="ECO:0000256" key="2">
    <source>
        <dbReference type="ARBA" id="ARBA00004613"/>
    </source>
</evidence>
<accession>A0A1H1NMY3</accession>
<name>A0A1H1NMY3_9PSED</name>
<sequence length="306" mass="32969">MRISTLTMYEQSLTALNRQQGEFLKTGLQISSGRRVVNPSDDPQAASLAVGVAQAKAVDEQYANARVSARNSLSQEESVLSSTSDFIVRARTLLVQSGNGTLADADRNAIAQELNGIYQGLLGQANSRDGNGRYLFGGHQDGAPPFVQDADGRVSYIGDEGVKAQQVDSARLMPSTDNGRAIFASAEDADLFSALKDMIDVLSTPVQDEAGRANLQATLSSATAKLDKSFDNVLSVRASVGARLNELDVLDVVGSNRMLNYEQVLSDRLDLDYNQAISEYTLRQVGLQAAQKAFVDVQKLSLFQQL</sequence>
<keyword evidence="7" id="KW-0966">Cell projection</keyword>
<dbReference type="InterPro" id="IPR013384">
    <property type="entry name" value="Flagell_FlgL"/>
</dbReference>
<organism evidence="7 8">
    <name type="scientific">Pseudomonas oryzae</name>
    <dbReference type="NCBI Taxonomy" id="1392877"/>
    <lineage>
        <taxon>Bacteria</taxon>
        <taxon>Pseudomonadati</taxon>
        <taxon>Pseudomonadota</taxon>
        <taxon>Gammaproteobacteria</taxon>
        <taxon>Pseudomonadales</taxon>
        <taxon>Pseudomonadaceae</taxon>
        <taxon>Pseudomonas</taxon>
    </lineage>
</organism>
<evidence type="ECO:0000256" key="4">
    <source>
        <dbReference type="ARBA" id="ARBA00022525"/>
    </source>
</evidence>
<dbReference type="GO" id="GO:0009424">
    <property type="term" value="C:bacterial-type flagellum hook"/>
    <property type="evidence" value="ECO:0007669"/>
    <property type="project" value="InterPro"/>
</dbReference>
<keyword evidence="7" id="KW-0969">Cilium</keyword>
<evidence type="ECO:0000259" key="6">
    <source>
        <dbReference type="Pfam" id="PF00669"/>
    </source>
</evidence>
<dbReference type="InterPro" id="IPR001492">
    <property type="entry name" value="Flagellin"/>
</dbReference>
<dbReference type="GO" id="GO:0005576">
    <property type="term" value="C:extracellular region"/>
    <property type="evidence" value="ECO:0007669"/>
    <property type="project" value="UniProtKB-SubCell"/>
</dbReference>
<protein>
    <submittedName>
        <fullName evidence="7">Flagellar hook-associated protein 3 FlgL</fullName>
    </submittedName>
</protein>
<evidence type="ECO:0000256" key="3">
    <source>
        <dbReference type="ARBA" id="ARBA00005709"/>
    </source>
</evidence>
<comment type="subcellular location">
    <subcellularLocation>
        <location evidence="1">Bacterial flagellum</location>
    </subcellularLocation>
    <subcellularLocation>
        <location evidence="2">Secreted</location>
    </subcellularLocation>
</comment>
<dbReference type="STRING" id="1392877.SAMN05216221_0848"/>
<dbReference type="RefSeq" id="WP_090347759.1">
    <property type="nucleotide sequence ID" value="NZ_LT629751.1"/>
</dbReference>
<dbReference type="EMBL" id="LT629751">
    <property type="protein sequence ID" value="SDS00411.1"/>
    <property type="molecule type" value="Genomic_DNA"/>
</dbReference>
<dbReference type="GO" id="GO:0071973">
    <property type="term" value="P:bacterial-type flagellum-dependent cell motility"/>
    <property type="evidence" value="ECO:0007669"/>
    <property type="project" value="InterPro"/>
</dbReference>
<gene>
    <name evidence="7" type="ORF">SAMN05216221_0848</name>
</gene>
<evidence type="ECO:0000313" key="8">
    <source>
        <dbReference type="Proteomes" id="UP000243359"/>
    </source>
</evidence>
<proteinExistence type="inferred from homology"/>
<dbReference type="PANTHER" id="PTHR42792:SF1">
    <property type="entry name" value="FLAGELLAR HOOK-ASSOCIATED PROTEIN 3"/>
    <property type="match status" value="1"/>
</dbReference>
<dbReference type="InterPro" id="IPR001029">
    <property type="entry name" value="Flagellin_N"/>
</dbReference>
<keyword evidence="5" id="KW-0975">Bacterial flagellum</keyword>
<evidence type="ECO:0000256" key="5">
    <source>
        <dbReference type="ARBA" id="ARBA00023143"/>
    </source>
</evidence>
<feature type="domain" description="Flagellin N-terminal" evidence="6">
    <location>
        <begin position="3"/>
        <end position="139"/>
    </location>
</feature>
<evidence type="ECO:0000256" key="1">
    <source>
        <dbReference type="ARBA" id="ARBA00004365"/>
    </source>
</evidence>
<keyword evidence="8" id="KW-1185">Reference proteome</keyword>
<dbReference type="SUPFAM" id="SSF64518">
    <property type="entry name" value="Phase 1 flagellin"/>
    <property type="match status" value="1"/>
</dbReference>
<evidence type="ECO:0000313" key="7">
    <source>
        <dbReference type="EMBL" id="SDS00411.1"/>
    </source>
</evidence>
<dbReference type="Gene3D" id="1.20.1330.10">
    <property type="entry name" value="f41 fragment of flagellin, N-terminal domain"/>
    <property type="match status" value="1"/>
</dbReference>
<dbReference type="Pfam" id="PF00669">
    <property type="entry name" value="Flagellin_N"/>
    <property type="match status" value="1"/>
</dbReference>
<dbReference type="GO" id="GO:0005198">
    <property type="term" value="F:structural molecule activity"/>
    <property type="evidence" value="ECO:0007669"/>
    <property type="project" value="InterPro"/>
</dbReference>